<protein>
    <submittedName>
        <fullName evidence="1">Uncharacterized protein</fullName>
    </submittedName>
</protein>
<sequence>MSDFILTTGDLAMFNPTFGAAIVTVRPGNLSGTGKMKINQKLVCIDGDEKTVIVPGCPYMTPVYNIPGVGILSIASLAPNQKALRVKSNHKPVLLKGGTFNAKFQVLVPAQQPTPGGPVPDATPQYAGTGSFVTTNFRVKGT</sequence>
<organism evidence="1 2">
    <name type="scientific">Spirulina subsalsa FACHB-351</name>
    <dbReference type="NCBI Taxonomy" id="234711"/>
    <lineage>
        <taxon>Bacteria</taxon>
        <taxon>Bacillati</taxon>
        <taxon>Cyanobacteriota</taxon>
        <taxon>Cyanophyceae</taxon>
        <taxon>Spirulinales</taxon>
        <taxon>Spirulinaceae</taxon>
        <taxon>Spirulina</taxon>
    </lineage>
</organism>
<dbReference type="Pfam" id="PF19267">
    <property type="entry name" value="CIS_spike_tip"/>
    <property type="match status" value="1"/>
</dbReference>
<reference evidence="1 2" key="1">
    <citation type="submission" date="2021-08" db="EMBL/GenBank/DDBJ databases">
        <title>Draft genome sequence of Spirulina subsalsa with high tolerance to salinity and hype-accumulation of phycocyanin.</title>
        <authorList>
            <person name="Pei H."/>
            <person name="Jiang L."/>
        </authorList>
    </citation>
    <scope>NUCLEOTIDE SEQUENCE [LARGE SCALE GENOMIC DNA]</scope>
    <source>
        <strain evidence="1 2">FACHB-351</strain>
    </source>
</reference>
<dbReference type="RefSeq" id="WP_265265417.1">
    <property type="nucleotide sequence ID" value="NZ_JAIHOM010000077.1"/>
</dbReference>
<name>A0ABT3L7R4_9CYAN</name>
<dbReference type="InterPro" id="IPR045362">
    <property type="entry name" value="CIS_spike_tip"/>
</dbReference>
<keyword evidence="2" id="KW-1185">Reference proteome</keyword>
<proteinExistence type="predicted"/>
<accession>A0ABT3L7R4</accession>
<dbReference type="Proteomes" id="UP001526426">
    <property type="component" value="Unassembled WGS sequence"/>
</dbReference>
<dbReference type="EMBL" id="JAIHOM010000077">
    <property type="protein sequence ID" value="MCW6037558.1"/>
    <property type="molecule type" value="Genomic_DNA"/>
</dbReference>
<evidence type="ECO:0000313" key="2">
    <source>
        <dbReference type="Proteomes" id="UP001526426"/>
    </source>
</evidence>
<comment type="caution">
    <text evidence="1">The sequence shown here is derived from an EMBL/GenBank/DDBJ whole genome shotgun (WGS) entry which is preliminary data.</text>
</comment>
<evidence type="ECO:0000313" key="1">
    <source>
        <dbReference type="EMBL" id="MCW6037558.1"/>
    </source>
</evidence>
<gene>
    <name evidence="1" type="ORF">K4A83_14920</name>
</gene>